<reference evidence="2 3" key="1">
    <citation type="submission" date="2016-09" db="EMBL/GenBank/DDBJ databases">
        <authorList>
            <person name="Capua I."/>
            <person name="De Benedictis P."/>
            <person name="Joannis T."/>
            <person name="Lombin L.H."/>
            <person name="Cattoli G."/>
        </authorList>
    </citation>
    <scope>NUCLEOTIDE SEQUENCE [LARGE SCALE GENOMIC DNA]</scope>
    <source>
        <strain evidence="2 3">IMI 309357</strain>
    </source>
</reference>
<accession>A0A1G4ANY8</accession>
<dbReference type="AlphaFoldDB" id="A0A1G4ANY8"/>
<evidence type="ECO:0000313" key="2">
    <source>
        <dbReference type="EMBL" id="OHE90900.1"/>
    </source>
</evidence>
<feature type="compositionally biased region" description="Low complexity" evidence="1">
    <location>
        <begin position="81"/>
        <end position="92"/>
    </location>
</feature>
<dbReference type="EMBL" id="MJBS01000214">
    <property type="protein sequence ID" value="OHE90900.1"/>
    <property type="molecule type" value="Genomic_DNA"/>
</dbReference>
<dbReference type="RefSeq" id="XP_022468074.1">
    <property type="nucleotide sequence ID" value="XM_022625401.1"/>
</dbReference>
<protein>
    <submittedName>
        <fullName evidence="2">Uncharacterized protein</fullName>
    </submittedName>
</protein>
<comment type="caution">
    <text evidence="2">The sequence shown here is derived from an EMBL/GenBank/DDBJ whole genome shotgun (WGS) entry which is preliminary data.</text>
</comment>
<organism evidence="2 3">
    <name type="scientific">Colletotrichum orchidophilum</name>
    <dbReference type="NCBI Taxonomy" id="1209926"/>
    <lineage>
        <taxon>Eukaryota</taxon>
        <taxon>Fungi</taxon>
        <taxon>Dikarya</taxon>
        <taxon>Ascomycota</taxon>
        <taxon>Pezizomycotina</taxon>
        <taxon>Sordariomycetes</taxon>
        <taxon>Hypocreomycetidae</taxon>
        <taxon>Glomerellales</taxon>
        <taxon>Glomerellaceae</taxon>
        <taxon>Colletotrichum</taxon>
    </lineage>
</organism>
<feature type="region of interest" description="Disordered" evidence="1">
    <location>
        <begin position="1"/>
        <end position="29"/>
    </location>
</feature>
<feature type="region of interest" description="Disordered" evidence="1">
    <location>
        <begin position="136"/>
        <end position="172"/>
    </location>
</feature>
<feature type="region of interest" description="Disordered" evidence="1">
    <location>
        <begin position="73"/>
        <end position="100"/>
    </location>
</feature>
<proteinExistence type="predicted"/>
<evidence type="ECO:0000256" key="1">
    <source>
        <dbReference type="SAM" id="MobiDB-lite"/>
    </source>
</evidence>
<keyword evidence="3" id="KW-1185">Reference proteome</keyword>
<gene>
    <name evidence="2" type="ORF">CORC01_13785</name>
</gene>
<dbReference type="Proteomes" id="UP000176998">
    <property type="component" value="Unassembled WGS sequence"/>
</dbReference>
<feature type="compositionally biased region" description="Low complexity" evidence="1">
    <location>
        <begin position="1"/>
        <end position="16"/>
    </location>
</feature>
<name>A0A1G4ANY8_9PEZI</name>
<dbReference type="GeneID" id="34566911"/>
<sequence length="187" mass="19324">MSGPGLAVDAAALPAHAPEPRDDPSVAGAASFSFDALAADPTSSPPIDPPLLAEVGDVVDDAESLIDDLDMFPDSDEEAEAQAQAQAAVTTETETDDAVDSDEDMTVYHASGRPFIDATEDEATVYAAAHGESEMTFADDESVLTNDARSPPSHGGGGGGPAPSLRSLETSDFEVVSMMLKKTSLRR</sequence>
<evidence type="ECO:0000313" key="3">
    <source>
        <dbReference type="Proteomes" id="UP000176998"/>
    </source>
</evidence>